<evidence type="ECO:0008006" key="4">
    <source>
        <dbReference type="Google" id="ProtNLM"/>
    </source>
</evidence>
<comment type="caution">
    <text evidence="2">The sequence shown here is derived from an EMBL/GenBank/DDBJ whole genome shotgun (WGS) entry which is preliminary data.</text>
</comment>
<dbReference type="Proteomes" id="UP001553161">
    <property type="component" value="Unassembled WGS sequence"/>
</dbReference>
<keyword evidence="1" id="KW-0472">Membrane</keyword>
<keyword evidence="1" id="KW-0812">Transmembrane</keyword>
<accession>A0ABV3LA06</accession>
<protein>
    <recommendedName>
        <fullName evidence="4">DUF2335 domain-containing protein</fullName>
    </recommendedName>
</protein>
<dbReference type="RefSeq" id="WP_366194352.1">
    <property type="nucleotide sequence ID" value="NZ_JBFBVU010000028.1"/>
</dbReference>
<feature type="transmembrane region" description="Helical" evidence="1">
    <location>
        <begin position="100"/>
        <end position="120"/>
    </location>
</feature>
<keyword evidence="3" id="KW-1185">Reference proteome</keyword>
<evidence type="ECO:0000256" key="1">
    <source>
        <dbReference type="SAM" id="Phobius"/>
    </source>
</evidence>
<organism evidence="2 3">
    <name type="scientific">Meridianimarinicoccus marinus</name>
    <dbReference type="NCBI Taxonomy" id="3231483"/>
    <lineage>
        <taxon>Bacteria</taxon>
        <taxon>Pseudomonadati</taxon>
        <taxon>Pseudomonadota</taxon>
        <taxon>Alphaproteobacteria</taxon>
        <taxon>Rhodobacterales</taxon>
        <taxon>Paracoccaceae</taxon>
        <taxon>Meridianimarinicoccus</taxon>
    </lineage>
</organism>
<evidence type="ECO:0000313" key="2">
    <source>
        <dbReference type="EMBL" id="MEV8468399.1"/>
    </source>
</evidence>
<gene>
    <name evidence="2" type="ORF">AB0T83_16605</name>
</gene>
<proteinExistence type="predicted"/>
<name>A0ABV3LA06_9RHOB</name>
<reference evidence="2 3" key="1">
    <citation type="submission" date="2024-07" db="EMBL/GenBank/DDBJ databases">
        <authorList>
            <person name="Kang M."/>
        </authorList>
    </citation>
    <scope>NUCLEOTIDE SEQUENCE [LARGE SCALE GENOMIC DNA]</scope>
    <source>
        <strain evidence="2 3">DFM31</strain>
    </source>
</reference>
<dbReference type="EMBL" id="JBFBVU010000028">
    <property type="protein sequence ID" value="MEV8468399.1"/>
    <property type="molecule type" value="Genomic_DNA"/>
</dbReference>
<keyword evidence="1" id="KW-1133">Transmembrane helix</keyword>
<sequence length="127" mass="14383">MAKKTQTDQEFSALANRMGEKLDVPGHDLTTVVGRAGRMLPRRLRREADYLIQMEMISGHPKLCHMVDPARVAKAEARLRAHVRHMNPEKERRDRLLGQIAGYVFGMLVFVALLITVLAWRGVLGPQ</sequence>
<evidence type="ECO:0000313" key="3">
    <source>
        <dbReference type="Proteomes" id="UP001553161"/>
    </source>
</evidence>